<reference evidence="2" key="1">
    <citation type="submission" date="2019-04" db="EMBL/GenBank/DDBJ databases">
        <title>Friends and foes A comparative genomics studyof 23 Aspergillus species from section Flavi.</title>
        <authorList>
            <consortium name="DOE Joint Genome Institute"/>
            <person name="Kjaerbolling I."/>
            <person name="Vesth T."/>
            <person name="Frisvad J.C."/>
            <person name="Nybo J.L."/>
            <person name="Theobald S."/>
            <person name="Kildgaard S."/>
            <person name="Isbrandt T."/>
            <person name="Kuo A."/>
            <person name="Sato A."/>
            <person name="Lyhne E.K."/>
            <person name="Kogle M.E."/>
            <person name="Wiebenga A."/>
            <person name="Kun R.S."/>
            <person name="Lubbers R.J."/>
            <person name="Makela M.R."/>
            <person name="Barry K."/>
            <person name="Chovatia M."/>
            <person name="Clum A."/>
            <person name="Daum C."/>
            <person name="Haridas S."/>
            <person name="He G."/>
            <person name="LaButti K."/>
            <person name="Lipzen A."/>
            <person name="Mondo S."/>
            <person name="Riley R."/>
            <person name="Salamov A."/>
            <person name="Simmons B.A."/>
            <person name="Magnuson J.K."/>
            <person name="Henrissat B."/>
            <person name="Mortensen U.H."/>
            <person name="Larsen T.O."/>
            <person name="Devries R.P."/>
            <person name="Grigoriev I.V."/>
            <person name="Machida M."/>
            <person name="Baker S.E."/>
            <person name="Andersen M.R."/>
        </authorList>
    </citation>
    <scope>NUCLEOTIDE SEQUENCE [LARGE SCALE GENOMIC DNA]</scope>
    <source>
        <strain evidence="2">CBS 130015</strain>
    </source>
</reference>
<dbReference type="InterPro" id="IPR051750">
    <property type="entry name" value="Trans-sulfuration_enzymes"/>
</dbReference>
<dbReference type="AlphaFoldDB" id="A0A5N6VFK4"/>
<dbReference type="Gene3D" id="3.90.1150.10">
    <property type="entry name" value="Aspartate Aminotransferase, domain 1"/>
    <property type="match status" value="1"/>
</dbReference>
<dbReference type="GO" id="GO:0003962">
    <property type="term" value="F:cystathionine gamma-synthase activity"/>
    <property type="evidence" value="ECO:0007669"/>
    <property type="project" value="TreeGrafter"/>
</dbReference>
<dbReference type="GO" id="GO:0019346">
    <property type="term" value="P:transsulfuration"/>
    <property type="evidence" value="ECO:0007669"/>
    <property type="project" value="TreeGrafter"/>
</dbReference>
<dbReference type="Proteomes" id="UP000325433">
    <property type="component" value="Unassembled WGS sequence"/>
</dbReference>
<dbReference type="PANTHER" id="PTHR42699:SF1">
    <property type="entry name" value="CYSTATHIONINE GAMMA-SYNTHASE-RELATED"/>
    <property type="match status" value="1"/>
</dbReference>
<protein>
    <recommendedName>
        <fullName evidence="3">Pyridoxal phosphate-dependent transferase</fullName>
    </recommendedName>
</protein>
<proteinExistence type="predicted"/>
<dbReference type="EMBL" id="ML738414">
    <property type="protein sequence ID" value="KAE8307192.1"/>
    <property type="molecule type" value="Genomic_DNA"/>
</dbReference>
<evidence type="ECO:0000313" key="1">
    <source>
        <dbReference type="EMBL" id="KAE8307192.1"/>
    </source>
</evidence>
<dbReference type="PANTHER" id="PTHR42699">
    <property type="match status" value="1"/>
</dbReference>
<evidence type="ECO:0000313" key="2">
    <source>
        <dbReference type="Proteomes" id="UP000325433"/>
    </source>
</evidence>
<name>A0A5N6VFK4_9EURO</name>
<dbReference type="InterPro" id="IPR015424">
    <property type="entry name" value="PyrdxlP-dep_Trfase"/>
</dbReference>
<evidence type="ECO:0008006" key="3">
    <source>
        <dbReference type="Google" id="ProtNLM"/>
    </source>
</evidence>
<gene>
    <name evidence="1" type="ORF">BDV41DRAFT_582600</name>
</gene>
<sequence length="101" mass="11755">MRKDGSYGNVLSIVFHDPRTAKHFYNVFNVCKRSSFGTNFTLAIPYVQLANYWNQDKVAKHGVPRHIIRISVRLEDSRQIVETVKRALKGVDEFEMKKDLN</sequence>
<keyword evidence="2" id="KW-1185">Reference proteome</keyword>
<dbReference type="SUPFAM" id="SSF53383">
    <property type="entry name" value="PLP-dependent transferases"/>
    <property type="match status" value="1"/>
</dbReference>
<accession>A0A5N6VFK4</accession>
<dbReference type="InterPro" id="IPR015422">
    <property type="entry name" value="PyrdxlP-dep_Trfase_small"/>
</dbReference>
<organism evidence="1 2">
    <name type="scientific">Aspergillus transmontanensis</name>
    <dbReference type="NCBI Taxonomy" id="1034304"/>
    <lineage>
        <taxon>Eukaryota</taxon>
        <taxon>Fungi</taxon>
        <taxon>Dikarya</taxon>
        <taxon>Ascomycota</taxon>
        <taxon>Pezizomycotina</taxon>
        <taxon>Eurotiomycetes</taxon>
        <taxon>Eurotiomycetidae</taxon>
        <taxon>Eurotiales</taxon>
        <taxon>Aspergillaceae</taxon>
        <taxon>Aspergillus</taxon>
        <taxon>Aspergillus subgen. Circumdati</taxon>
    </lineage>
</organism>